<dbReference type="VEuPathDB" id="VectorBase:CSON006373"/>
<evidence type="ECO:0000256" key="1">
    <source>
        <dbReference type="ARBA" id="ARBA00004123"/>
    </source>
</evidence>
<accession>A0A336JXX2</accession>
<feature type="region of interest" description="Disordered" evidence="13">
    <location>
        <begin position="1"/>
        <end position="61"/>
    </location>
</feature>
<comment type="subcellular location">
    <subcellularLocation>
        <location evidence="1">Nucleus</location>
    </subcellularLocation>
</comment>
<reference evidence="16" key="2">
    <citation type="submission" date="2018-07" db="EMBL/GenBank/DDBJ databases">
        <authorList>
            <person name="Quirk P.G."/>
            <person name="Krulwich T.A."/>
        </authorList>
    </citation>
    <scope>NUCLEOTIDE SEQUENCE</scope>
</reference>
<dbReference type="GO" id="GO:0010468">
    <property type="term" value="P:regulation of gene expression"/>
    <property type="evidence" value="ECO:0007669"/>
    <property type="project" value="InterPro"/>
</dbReference>
<comment type="similarity">
    <text evidence="2">Belongs to the AF4 family.</text>
</comment>
<feature type="compositionally biased region" description="Basic residues" evidence="13">
    <location>
        <begin position="921"/>
        <end position="937"/>
    </location>
</feature>
<feature type="compositionally biased region" description="Basic and acidic residues" evidence="13">
    <location>
        <begin position="18"/>
        <end position="47"/>
    </location>
</feature>
<evidence type="ECO:0000259" key="14">
    <source>
        <dbReference type="Pfam" id="PF18876"/>
    </source>
</evidence>
<keyword evidence="5" id="KW-0597">Phosphoprotein</keyword>
<organism evidence="15">
    <name type="scientific">Culicoides sonorensis</name>
    <name type="common">Biting midge</name>
    <dbReference type="NCBI Taxonomy" id="179676"/>
    <lineage>
        <taxon>Eukaryota</taxon>
        <taxon>Metazoa</taxon>
        <taxon>Ecdysozoa</taxon>
        <taxon>Arthropoda</taxon>
        <taxon>Hexapoda</taxon>
        <taxon>Insecta</taxon>
        <taxon>Pterygota</taxon>
        <taxon>Neoptera</taxon>
        <taxon>Endopterygota</taxon>
        <taxon>Diptera</taxon>
        <taxon>Nematocera</taxon>
        <taxon>Chironomoidea</taxon>
        <taxon>Ceratopogonidae</taxon>
        <taxon>Ceratopogoninae</taxon>
        <taxon>Culicoides</taxon>
        <taxon>Monoculicoides</taxon>
    </lineage>
</organism>
<feature type="compositionally biased region" description="Low complexity" evidence="13">
    <location>
        <begin position="689"/>
        <end position="709"/>
    </location>
</feature>
<feature type="compositionally biased region" description="Basic and acidic residues" evidence="13">
    <location>
        <begin position="448"/>
        <end position="469"/>
    </location>
</feature>
<dbReference type="EMBL" id="UFQS01000023">
    <property type="protein sequence ID" value="SSW97636.1"/>
    <property type="molecule type" value="Genomic_DNA"/>
</dbReference>
<comment type="function">
    <text evidence="11">Has a role in transcriptional regulation. Acts in parallel with the Ras/MAPK and the PI3K/PKB pathways in the control of cell identity and cellular growth. Essential for regulation of the cytoskeleton and cell growth but not for cell proliferation or growth rate. Required specifically for the microtubule-based basal transport of lipid droplets. Plays a partially redundant function downstream of Raf in cell fate specification in the developing eye. Pair-rule protein that regulates embryonic cellularization, gastrulation and segmentation.</text>
</comment>
<dbReference type="InterPro" id="IPR007797">
    <property type="entry name" value="AF4/FMR2"/>
</dbReference>
<dbReference type="Pfam" id="PF18876">
    <property type="entry name" value="AFF4_CHD"/>
    <property type="match status" value="1"/>
</dbReference>
<feature type="region of interest" description="Disordered" evidence="13">
    <location>
        <begin position="1105"/>
        <end position="1138"/>
    </location>
</feature>
<feature type="region of interest" description="Disordered" evidence="13">
    <location>
        <begin position="314"/>
        <end position="376"/>
    </location>
</feature>
<dbReference type="AlphaFoldDB" id="A0A336JXX2"/>
<evidence type="ECO:0000256" key="8">
    <source>
        <dbReference type="ARBA" id="ARBA00023125"/>
    </source>
</evidence>
<evidence type="ECO:0000256" key="4">
    <source>
        <dbReference type="ARBA" id="ARBA00022473"/>
    </source>
</evidence>
<feature type="region of interest" description="Disordered" evidence="13">
    <location>
        <begin position="481"/>
        <end position="643"/>
    </location>
</feature>
<keyword evidence="9" id="KW-0804">Transcription</keyword>
<dbReference type="EMBL" id="UFQT01000023">
    <property type="protein sequence ID" value="SSX18022.1"/>
    <property type="molecule type" value="Genomic_DNA"/>
</dbReference>
<keyword evidence="6" id="KW-0562">Pair-rule protein</keyword>
<protein>
    <recommendedName>
        <fullName evidence="3">AF4/FMR2 family member lilli</fullName>
    </recommendedName>
    <alternativeName>
        <fullName evidence="12">Protein lilliputian</fullName>
    </alternativeName>
</protein>
<evidence type="ECO:0000256" key="5">
    <source>
        <dbReference type="ARBA" id="ARBA00022553"/>
    </source>
</evidence>
<name>A0A336JXX2_CULSO</name>
<keyword evidence="10" id="KW-0539">Nucleus</keyword>
<dbReference type="GO" id="GO:0032783">
    <property type="term" value="C:super elongation complex"/>
    <property type="evidence" value="ECO:0007669"/>
    <property type="project" value="TreeGrafter"/>
</dbReference>
<evidence type="ECO:0000256" key="13">
    <source>
        <dbReference type="SAM" id="MobiDB-lite"/>
    </source>
</evidence>
<dbReference type="PANTHER" id="PTHR10528">
    <property type="entry name" value="AF4/FMR2 FAMILY MEMBER"/>
    <property type="match status" value="1"/>
</dbReference>
<proteinExistence type="inferred from homology"/>
<evidence type="ECO:0000313" key="15">
    <source>
        <dbReference type="EMBL" id="SSW97636.1"/>
    </source>
</evidence>
<evidence type="ECO:0000256" key="3">
    <source>
        <dbReference type="ARBA" id="ARBA00021888"/>
    </source>
</evidence>
<feature type="compositionally biased region" description="Low complexity" evidence="13">
    <location>
        <begin position="1116"/>
        <end position="1133"/>
    </location>
</feature>
<evidence type="ECO:0000256" key="9">
    <source>
        <dbReference type="ARBA" id="ARBA00023163"/>
    </source>
</evidence>
<keyword evidence="8" id="KW-0238">DNA-binding</keyword>
<dbReference type="GO" id="GO:0007366">
    <property type="term" value="P:periodic partitioning by pair rule gene"/>
    <property type="evidence" value="ECO:0007669"/>
    <property type="project" value="UniProtKB-KW"/>
</dbReference>
<gene>
    <name evidence="15" type="primary">CSON006373</name>
</gene>
<evidence type="ECO:0000256" key="12">
    <source>
        <dbReference type="ARBA" id="ARBA00032149"/>
    </source>
</evidence>
<feature type="region of interest" description="Disordered" evidence="13">
    <location>
        <begin position="917"/>
        <end position="949"/>
    </location>
</feature>
<dbReference type="GO" id="GO:0003677">
    <property type="term" value="F:DNA binding"/>
    <property type="evidence" value="ECO:0007669"/>
    <property type="project" value="UniProtKB-KW"/>
</dbReference>
<feature type="compositionally biased region" description="Acidic residues" evidence="13">
    <location>
        <begin position="314"/>
        <end position="323"/>
    </location>
</feature>
<evidence type="ECO:0000256" key="11">
    <source>
        <dbReference type="ARBA" id="ARBA00024653"/>
    </source>
</evidence>
<evidence type="ECO:0000256" key="10">
    <source>
        <dbReference type="ARBA" id="ARBA00023242"/>
    </source>
</evidence>
<feature type="region of interest" description="Disordered" evidence="13">
    <location>
        <begin position="689"/>
        <end position="713"/>
    </location>
</feature>
<feature type="compositionally biased region" description="Polar residues" evidence="13">
    <location>
        <begin position="565"/>
        <end position="586"/>
    </location>
</feature>
<evidence type="ECO:0000256" key="7">
    <source>
        <dbReference type="ARBA" id="ARBA00023015"/>
    </source>
</evidence>
<feature type="compositionally biased region" description="Low complexity" evidence="13">
    <location>
        <begin position="1"/>
        <end position="16"/>
    </location>
</feature>
<evidence type="ECO:0000256" key="6">
    <source>
        <dbReference type="ARBA" id="ARBA00022788"/>
    </source>
</evidence>
<sequence length="1184" mass="133804">MKSTKNMSSSSTGSSKKLQHEENERNERRERDKAARSQLVNDREHDSQQQPLFGAPVRVSESDTDRQILSKLGDFSQFSQVLGSDNKYIGIISAPHTPKPIHVNHPSINLHQTQPSFTRTLQQNSHVPISNQRSIISRPPFNGTNRQAPQNFNNKIELHSTNLHQINSIKGYPSNKIYRTAENPNNFITNGSVSSSISHVKKPLNNIVYGDKIDISGGVANILKEMTSIPNTPLTEIAATPRNPNQFEPKFALNAPNPFKYTEVPSMSPLREMRPPKTSKNINFEICTINKIEYFFVEERTKYVPPKLKNQLENDLDVSDSDNDCEKKKEQINTVTSPNKEASSDASEETSSTESSSEESNNDPKVETTESGSPKISQWSLESFIKPNHMQSDTQNTNNDLVQKDSDEEKHSLMSFNRSLHTAQNESQYTREINHIKSIMSQTALPKNKSEKHNKNDLTKREDEIKTDDIHSVLAEIKEIQTIKPISSLSSDSEDSKVQKIHLPETSIKKIKSKRKSKTKGTYSSTNQKESSDEEEFPDPNLQRAKIQEKKGRGRPRKSKDYSEISATGELNCNNNSQKKTNSNGIDLSKCKLKRKKPEKIQSKLVVESSDPSFSEDNNEQNDKCSQKSYDSNSSKKTKKTYVNQCDKKSSLLEKEIPRIPSIDESFNSDSSKSSSCKSSPLIAIKQMSTSYSSSDNSESSINNKISGTKSDKNKKDTLKKLFLNANKGEGGKGGAKGKGQVVIEDHTEYSYINNKQHEAMTETVVKNISPHINQPSYYLNKYQSEIHKINLPLLCRIDLNRLSRLPTSKKLKGSPKIINKMYENDINLDLPVYSPILSERSNTTEKLKTLETNDIARPTSSLDKKAIVVPVGESKKSNITGVTTYNLLNGSNSEQKSETFCNPYLQKDLKIKTEKFSSKSSKRKQIGSIKREKRKKTSEFQNQTQTNHDRMEKLAHLQEKRIYYSYFEQHDETILQESKDQNQFLSEAKRLKHAADKEADHLAQAMLYLEAVLYFLLTGDAMEKETVTEKAAFTMYKDTLSLIKNQQQHPTVQGNIHSKVAILSIRCQSIIYLKLFKMRRHESKELQKIISEYHHKTPNAVITTEMNGNTPSPLSPTSVGSQSSGYSSGQQPITSNSPPCVLMPIQVDYFIELDHEIGPMTLHSTLCNVVKYVQAGIQKLRNM</sequence>
<dbReference type="Gene3D" id="6.10.250.2670">
    <property type="match status" value="1"/>
</dbReference>
<feature type="domain" description="AF4/FMR2 C-terminal homology" evidence="14">
    <location>
        <begin position="979"/>
        <end position="1146"/>
    </location>
</feature>
<evidence type="ECO:0000256" key="2">
    <source>
        <dbReference type="ARBA" id="ARBA00007354"/>
    </source>
</evidence>
<evidence type="ECO:0000313" key="16">
    <source>
        <dbReference type="EMBL" id="SSX18022.1"/>
    </source>
</evidence>
<reference evidence="15" key="1">
    <citation type="submission" date="2018-04" db="EMBL/GenBank/DDBJ databases">
        <authorList>
            <person name="Go L.Y."/>
            <person name="Mitchell J.A."/>
        </authorList>
    </citation>
    <scope>NUCLEOTIDE SEQUENCE</scope>
    <source>
        <tissue evidence="15">Whole organism</tissue>
    </source>
</reference>
<feature type="region of interest" description="Disordered" evidence="13">
    <location>
        <begin position="440"/>
        <end position="469"/>
    </location>
</feature>
<keyword evidence="4" id="KW-0217">Developmental protein</keyword>
<dbReference type="InterPro" id="IPR043640">
    <property type="entry name" value="AF4/FMR2_CHD"/>
</dbReference>
<feature type="compositionally biased region" description="Basic residues" evidence="13">
    <location>
        <begin position="509"/>
        <end position="519"/>
    </location>
</feature>
<keyword evidence="7" id="KW-0805">Transcription regulation</keyword>
<dbReference type="PANTHER" id="PTHR10528:SF17">
    <property type="entry name" value="AF4_FMR2 FAMILY MEMBER LILLI"/>
    <property type="match status" value="1"/>
</dbReference>